<evidence type="ECO:0000313" key="5">
    <source>
        <dbReference type="EMBL" id="RLK61175.1"/>
    </source>
</evidence>
<keyword evidence="2" id="KW-0238">DNA-binding</keyword>
<dbReference type="Pfam" id="PF00589">
    <property type="entry name" value="Phage_integrase"/>
    <property type="match status" value="1"/>
</dbReference>
<gene>
    <name evidence="5" type="ORF">CLV68_1692</name>
</gene>
<dbReference type="Proteomes" id="UP000282454">
    <property type="component" value="Unassembled WGS sequence"/>
</dbReference>
<evidence type="ECO:0000259" key="4">
    <source>
        <dbReference type="PROSITE" id="PS51898"/>
    </source>
</evidence>
<dbReference type="Gene3D" id="1.10.150.130">
    <property type="match status" value="1"/>
</dbReference>
<sequence length="415" mass="46325">MGHIQDRWYRAAKHPTTREPILDTKGKPVREKTSLYGVGRRYKVRYTDPSGEERSESFPDKQLGAARAFLHKVENDKLAGTYLDPDAGNILFEAQARSWLKGQSQDAATQQTLLSRLNSQLIPYFGKRRLSSINPAVARDWLGSMNEAGMESNYQLVLFDTMTSIMSAAIDDRKISANPFRARSVVKPKPVRRKIVPWTEDRLWSVHDALEPGSQLAASLGAGAGLRQGEILAFSPDAIDRRAKMLNVVRQVRVVQRTLVFALPKGSKTRETPLSDGVLEEIDAHVERFGTTTVTLPWLVPDGRPETVDLVILRGDGRPWSGDLFNKVVWQAAFKDAGLEYRNRLDGMHALRHFYASTLLANGVSVTELAEYLGHSDVKTTLETYTHLMPTSSERARLAVDTVFRPSDLALAQTA</sequence>
<dbReference type="PROSITE" id="PS51898">
    <property type="entry name" value="TYR_RECOMBINASE"/>
    <property type="match status" value="1"/>
</dbReference>
<accession>A0A421BA66</accession>
<dbReference type="EMBL" id="RCDD01000001">
    <property type="protein sequence ID" value="RLK61175.1"/>
    <property type="molecule type" value="Genomic_DNA"/>
</dbReference>
<evidence type="ECO:0000256" key="2">
    <source>
        <dbReference type="ARBA" id="ARBA00023125"/>
    </source>
</evidence>
<dbReference type="RefSeq" id="WP_121389876.1">
    <property type="nucleotide sequence ID" value="NZ_RCDD01000001.1"/>
</dbReference>
<dbReference type="GO" id="GO:0006310">
    <property type="term" value="P:DNA recombination"/>
    <property type="evidence" value="ECO:0007669"/>
    <property type="project" value="UniProtKB-KW"/>
</dbReference>
<dbReference type="PANTHER" id="PTHR30349">
    <property type="entry name" value="PHAGE INTEGRASE-RELATED"/>
    <property type="match status" value="1"/>
</dbReference>
<dbReference type="InterPro" id="IPR010998">
    <property type="entry name" value="Integrase_recombinase_N"/>
</dbReference>
<dbReference type="SUPFAM" id="SSF56349">
    <property type="entry name" value="DNA breaking-rejoining enzymes"/>
    <property type="match status" value="1"/>
</dbReference>
<name>A0A421BA66_9PSEU</name>
<dbReference type="GO" id="GO:0003677">
    <property type="term" value="F:DNA binding"/>
    <property type="evidence" value="ECO:0007669"/>
    <property type="project" value="UniProtKB-KW"/>
</dbReference>
<evidence type="ECO:0000256" key="1">
    <source>
        <dbReference type="ARBA" id="ARBA00008857"/>
    </source>
</evidence>
<evidence type="ECO:0000313" key="6">
    <source>
        <dbReference type="Proteomes" id="UP000282454"/>
    </source>
</evidence>
<proteinExistence type="inferred from homology"/>
<dbReference type="InterPro" id="IPR011010">
    <property type="entry name" value="DNA_brk_join_enz"/>
</dbReference>
<dbReference type="InterPro" id="IPR013762">
    <property type="entry name" value="Integrase-like_cat_sf"/>
</dbReference>
<dbReference type="InterPro" id="IPR002104">
    <property type="entry name" value="Integrase_catalytic"/>
</dbReference>
<comment type="caution">
    <text evidence="5">The sequence shown here is derived from an EMBL/GenBank/DDBJ whole genome shotgun (WGS) entry which is preliminary data.</text>
</comment>
<keyword evidence="6" id="KW-1185">Reference proteome</keyword>
<protein>
    <submittedName>
        <fullName evidence="5">Site-specific recombinase XerD</fullName>
    </submittedName>
</protein>
<evidence type="ECO:0000256" key="3">
    <source>
        <dbReference type="ARBA" id="ARBA00023172"/>
    </source>
</evidence>
<dbReference type="InterPro" id="IPR050090">
    <property type="entry name" value="Tyrosine_recombinase_XerCD"/>
</dbReference>
<dbReference type="PANTHER" id="PTHR30349:SF64">
    <property type="entry name" value="PROPHAGE INTEGRASE INTD-RELATED"/>
    <property type="match status" value="1"/>
</dbReference>
<comment type="similarity">
    <text evidence="1">Belongs to the 'phage' integrase family.</text>
</comment>
<feature type="domain" description="Tyr recombinase" evidence="4">
    <location>
        <begin position="193"/>
        <end position="401"/>
    </location>
</feature>
<dbReference type="AlphaFoldDB" id="A0A421BA66"/>
<organism evidence="5 6">
    <name type="scientific">Actinokineospora cianjurensis</name>
    <dbReference type="NCBI Taxonomy" id="585224"/>
    <lineage>
        <taxon>Bacteria</taxon>
        <taxon>Bacillati</taxon>
        <taxon>Actinomycetota</taxon>
        <taxon>Actinomycetes</taxon>
        <taxon>Pseudonocardiales</taxon>
        <taxon>Pseudonocardiaceae</taxon>
        <taxon>Actinokineospora</taxon>
    </lineage>
</organism>
<dbReference type="GO" id="GO:0015074">
    <property type="term" value="P:DNA integration"/>
    <property type="evidence" value="ECO:0007669"/>
    <property type="project" value="InterPro"/>
</dbReference>
<dbReference type="OrthoDB" id="1822491at2"/>
<dbReference type="Gene3D" id="1.10.443.10">
    <property type="entry name" value="Intergrase catalytic core"/>
    <property type="match status" value="1"/>
</dbReference>
<keyword evidence="3" id="KW-0233">DNA recombination</keyword>
<reference evidence="5 6" key="1">
    <citation type="submission" date="2018-10" db="EMBL/GenBank/DDBJ databases">
        <title>Genomic Encyclopedia of Archaeal and Bacterial Type Strains, Phase II (KMG-II): from individual species to whole genera.</title>
        <authorList>
            <person name="Goeker M."/>
        </authorList>
    </citation>
    <scope>NUCLEOTIDE SEQUENCE [LARGE SCALE GENOMIC DNA]</scope>
    <source>
        <strain evidence="5 6">DSM 45657</strain>
    </source>
</reference>